<dbReference type="GO" id="GO:0006749">
    <property type="term" value="P:glutathione metabolic process"/>
    <property type="evidence" value="ECO:0007669"/>
    <property type="project" value="TreeGrafter"/>
</dbReference>
<dbReference type="Pfam" id="PF00043">
    <property type="entry name" value="GST_C"/>
    <property type="match status" value="3"/>
</dbReference>
<evidence type="ECO:0000313" key="5">
    <source>
        <dbReference type="Proteomes" id="UP000719412"/>
    </source>
</evidence>
<dbReference type="InterPro" id="IPR036282">
    <property type="entry name" value="Glutathione-S-Trfase_C_sf"/>
</dbReference>
<dbReference type="InterPro" id="IPR004045">
    <property type="entry name" value="Glutathione_S-Trfase_N"/>
</dbReference>
<feature type="domain" description="GST N-terminal" evidence="2">
    <location>
        <begin position="202"/>
        <end position="284"/>
    </location>
</feature>
<comment type="subunit">
    <text evidence="1">Homodimer.</text>
</comment>
<dbReference type="SFLD" id="SFLDG01153">
    <property type="entry name" value="Main.4:_Theta-like"/>
    <property type="match status" value="3"/>
</dbReference>
<dbReference type="Gene3D" id="3.40.30.10">
    <property type="entry name" value="Glutaredoxin"/>
    <property type="match status" value="3"/>
</dbReference>
<dbReference type="FunFam" id="1.20.1050.10:FF:000007">
    <property type="entry name" value="Glutathione S-transferase 1-1"/>
    <property type="match status" value="3"/>
</dbReference>
<comment type="caution">
    <text evidence="4">The sequence shown here is derived from an EMBL/GenBank/DDBJ whole genome shotgun (WGS) entry which is preliminary data.</text>
</comment>
<dbReference type="Pfam" id="PF13417">
    <property type="entry name" value="GST_N_3"/>
    <property type="match status" value="1"/>
</dbReference>
<reference evidence="4" key="1">
    <citation type="journal article" date="2020" name="J Insects Food Feed">
        <title>The yellow mealworm (Tenebrio molitor) genome: a resource for the emerging insects as food and feed industry.</title>
        <authorList>
            <person name="Eriksson T."/>
            <person name="Andere A."/>
            <person name="Kelstrup H."/>
            <person name="Emery V."/>
            <person name="Picard C."/>
        </authorList>
    </citation>
    <scope>NUCLEOTIDE SEQUENCE</scope>
    <source>
        <strain evidence="4">Stoneville</strain>
        <tissue evidence="4">Whole head</tissue>
    </source>
</reference>
<dbReference type="PROSITE" id="PS50405">
    <property type="entry name" value="GST_CTER"/>
    <property type="match status" value="3"/>
</dbReference>
<dbReference type="InterPro" id="IPR010987">
    <property type="entry name" value="Glutathione-S-Trfase_C-like"/>
</dbReference>
<name>A0A8J6HT02_TENMO</name>
<feature type="domain" description="GST C-terminal" evidence="3">
    <location>
        <begin position="89"/>
        <end position="212"/>
    </location>
</feature>
<evidence type="ECO:0000313" key="4">
    <source>
        <dbReference type="EMBL" id="KAH0820127.1"/>
    </source>
</evidence>
<evidence type="ECO:0008006" key="6">
    <source>
        <dbReference type="Google" id="ProtNLM"/>
    </source>
</evidence>
<evidence type="ECO:0000259" key="3">
    <source>
        <dbReference type="PROSITE" id="PS50405"/>
    </source>
</evidence>
<gene>
    <name evidence="4" type="ORF">GEV33_002668</name>
</gene>
<feature type="domain" description="GST C-terminal" evidence="3">
    <location>
        <begin position="478"/>
        <end position="600"/>
    </location>
</feature>
<dbReference type="Pfam" id="PF13409">
    <property type="entry name" value="GST_N_2"/>
    <property type="match status" value="2"/>
</dbReference>
<feature type="domain" description="GST C-terminal" evidence="3">
    <location>
        <begin position="290"/>
        <end position="417"/>
    </location>
</feature>
<dbReference type="CDD" id="cd03045">
    <property type="entry name" value="GST_N_Delta_Epsilon"/>
    <property type="match status" value="3"/>
</dbReference>
<dbReference type="AlphaFoldDB" id="A0A8J6HT02"/>
<dbReference type="CDD" id="cd03177">
    <property type="entry name" value="GST_C_Delta_Epsilon"/>
    <property type="match status" value="3"/>
</dbReference>
<dbReference type="PROSITE" id="PS50404">
    <property type="entry name" value="GST_NTER"/>
    <property type="match status" value="3"/>
</dbReference>
<dbReference type="SUPFAM" id="SSF52833">
    <property type="entry name" value="Thioredoxin-like"/>
    <property type="match status" value="3"/>
</dbReference>
<feature type="domain" description="GST N-terminal" evidence="2">
    <location>
        <begin position="1"/>
        <end position="83"/>
    </location>
</feature>
<dbReference type="InterPro" id="IPR036249">
    <property type="entry name" value="Thioredoxin-like_sf"/>
</dbReference>
<dbReference type="GO" id="GO:0004364">
    <property type="term" value="F:glutathione transferase activity"/>
    <property type="evidence" value="ECO:0007669"/>
    <property type="project" value="TreeGrafter"/>
</dbReference>
<feature type="domain" description="GST N-terminal" evidence="2">
    <location>
        <begin position="390"/>
        <end position="472"/>
    </location>
</feature>
<protein>
    <recommendedName>
        <fullName evidence="6">Glutathione transferase</fullName>
    </recommendedName>
</protein>
<keyword evidence="5" id="KW-1185">Reference proteome</keyword>
<dbReference type="InterPro" id="IPR004046">
    <property type="entry name" value="GST_C"/>
</dbReference>
<accession>A0A8J6HT02</accession>
<dbReference type="PANTHER" id="PTHR43969">
    <property type="entry name" value="GLUTATHIONE S TRANSFERASE D10, ISOFORM A-RELATED"/>
    <property type="match status" value="1"/>
</dbReference>
<evidence type="ECO:0000256" key="1">
    <source>
        <dbReference type="ARBA" id="ARBA00011738"/>
    </source>
</evidence>
<dbReference type="PANTHER" id="PTHR43969:SF8">
    <property type="entry name" value="GLUTATHIONE S TRANSFERASE E13, ISOFORM A-RELATED"/>
    <property type="match status" value="1"/>
</dbReference>
<dbReference type="Proteomes" id="UP000719412">
    <property type="component" value="Unassembled WGS sequence"/>
</dbReference>
<dbReference type="InterPro" id="IPR040079">
    <property type="entry name" value="Glutathione_S-Trfase"/>
</dbReference>
<dbReference type="SFLD" id="SFLDG00358">
    <property type="entry name" value="Main_(cytGST)"/>
    <property type="match status" value="3"/>
</dbReference>
<dbReference type="FunFam" id="3.40.30.10:FF:000034">
    <property type="entry name" value="glutathione S-transferase 1"/>
    <property type="match status" value="3"/>
</dbReference>
<organism evidence="4 5">
    <name type="scientific">Tenebrio molitor</name>
    <name type="common">Yellow mealworm beetle</name>
    <dbReference type="NCBI Taxonomy" id="7067"/>
    <lineage>
        <taxon>Eukaryota</taxon>
        <taxon>Metazoa</taxon>
        <taxon>Ecdysozoa</taxon>
        <taxon>Arthropoda</taxon>
        <taxon>Hexapoda</taxon>
        <taxon>Insecta</taxon>
        <taxon>Pterygota</taxon>
        <taxon>Neoptera</taxon>
        <taxon>Endopterygota</taxon>
        <taxon>Coleoptera</taxon>
        <taxon>Polyphaga</taxon>
        <taxon>Cucujiformia</taxon>
        <taxon>Tenebrionidae</taxon>
        <taxon>Tenebrio</taxon>
    </lineage>
</organism>
<proteinExistence type="predicted"/>
<reference evidence="4" key="2">
    <citation type="submission" date="2021-08" db="EMBL/GenBank/DDBJ databases">
        <authorList>
            <person name="Eriksson T."/>
        </authorList>
    </citation>
    <scope>NUCLEOTIDE SEQUENCE</scope>
    <source>
        <strain evidence="4">Stoneville</strain>
        <tissue evidence="4">Whole head</tissue>
    </source>
</reference>
<evidence type="ECO:0000259" key="2">
    <source>
        <dbReference type="PROSITE" id="PS50404"/>
    </source>
</evidence>
<dbReference type="SFLD" id="SFLDS00019">
    <property type="entry name" value="Glutathione_Transferase_(cytos"/>
    <property type="match status" value="3"/>
</dbReference>
<dbReference type="Gene3D" id="1.20.1050.10">
    <property type="match status" value="3"/>
</dbReference>
<dbReference type="SUPFAM" id="SSF47616">
    <property type="entry name" value="GST C-terminal domain-like"/>
    <property type="match status" value="3"/>
</dbReference>
<sequence length="607" mass="68628">MAPTLYMIHASPPVRAVLITAKAIGLDLTEKEIDFFQGEYLKPEYLKLNPQHTVPTLVDDDGFVVWDSHAIVTYLVSKYAKDDALYPRDLQKRAIVDQRLHFESGVLFARLLRITKPILFKGKTVIDDADRDNMLEAYQFLNTFLEGKQWVAGDFISVADYSLISSVSSIETLVPIDEEKCPNVVAWQKRLEARPEYETANMAPTVYLIYPSPPCRAVLITAKAIGLNLAEKEIKLLEGEHLQPPYLKLNPQHTVPTLVDDDGFTLWDSHAIMVYLVSKYAKNDALYPKDLKKRALIDQRLHFDSGVVFAQLRRIVRPILHGEKNCIDQKDKDGVFEAYAFLEAFLDGKKWVAGDAVSIADYSLISSVNSLNALIPIDPKKYPRHQCVTMAPTLYMFHGSPPVRAVLMTAKAIDLELDIKEIDFLNREQLKPHFLKMNPQHTVPTLVDDDGFTIWDSHAIMVYLVAKYAQNDSLYPKDLKKRAIIDQRLHFESGVVFATLRNIAKPIIFDGATTTVKQKDKDAVVQIYEFLESFLDGKEWVAGDAISIADFSLVSSISSLNVLISIPQKCPNLMAWLKRCESLPECEVNKRGVKEFAGLLRSKISKK</sequence>
<dbReference type="EMBL" id="JABDTM020012815">
    <property type="protein sequence ID" value="KAH0820127.1"/>
    <property type="molecule type" value="Genomic_DNA"/>
</dbReference>